<evidence type="ECO:0000256" key="2">
    <source>
        <dbReference type="ARBA" id="ARBA00022448"/>
    </source>
</evidence>
<feature type="domain" description="Electron transfer flavoprotein alpha/beta-subunit N-terminal" evidence="4">
    <location>
        <begin position="23"/>
        <end position="216"/>
    </location>
</feature>
<dbReference type="RefSeq" id="WP_142532430.1">
    <property type="nucleotide sequence ID" value="NZ_FXTB01000002.1"/>
</dbReference>
<evidence type="ECO:0000256" key="3">
    <source>
        <dbReference type="ARBA" id="ARBA00022982"/>
    </source>
</evidence>
<accession>A0A521BVK8</accession>
<keyword evidence="3" id="KW-0249">Electron transport</keyword>
<dbReference type="PANTHER" id="PTHR21294:SF8">
    <property type="entry name" value="ELECTRON TRANSFER FLAVOPROTEIN SUBUNIT BETA"/>
    <property type="match status" value="1"/>
</dbReference>
<evidence type="ECO:0000256" key="1">
    <source>
        <dbReference type="ARBA" id="ARBA00007557"/>
    </source>
</evidence>
<name>A0A521BVK8_SACCC</name>
<keyword evidence="2" id="KW-0813">Transport</keyword>
<dbReference type="Pfam" id="PF01012">
    <property type="entry name" value="ETF"/>
    <property type="match status" value="1"/>
</dbReference>
<proteinExistence type="inferred from homology"/>
<sequence length="247" mass="26822">MRVLVCISNVPDTTTKIRFKDNNTQLYDNGIQWVINPWDELALTRAVELKEDNGSPVNEVVVITVGAMHTEPTLRKCLAIGADKAVRIDLEPLDAYETACQLEAYIKNEDFGFIVCGIESGDYNEASVGGMLAELLDFASVSSVSSIRFDGGTPIFQRDVANGKEELSVNGTAVLIVQKGFAQVPKIPNMRGIMTARSKALEVIKSIKSSPLVKFQSYTVPPAKGAVKMVKSAGDLVELLSKEAKLI</sequence>
<dbReference type="InterPro" id="IPR014730">
    <property type="entry name" value="ETF_a/b_N"/>
</dbReference>
<dbReference type="Proteomes" id="UP000319040">
    <property type="component" value="Unassembled WGS sequence"/>
</dbReference>
<protein>
    <submittedName>
        <fullName evidence="5">Electron transfer flavoprotein beta subunit</fullName>
    </submittedName>
</protein>
<comment type="similarity">
    <text evidence="1">Belongs to the ETF beta-subunit/FixA family.</text>
</comment>
<dbReference type="Gene3D" id="3.40.50.620">
    <property type="entry name" value="HUPs"/>
    <property type="match status" value="1"/>
</dbReference>
<evidence type="ECO:0000313" key="6">
    <source>
        <dbReference type="Proteomes" id="UP000319040"/>
    </source>
</evidence>
<keyword evidence="6" id="KW-1185">Reference proteome</keyword>
<evidence type="ECO:0000313" key="5">
    <source>
        <dbReference type="EMBL" id="SMO51125.1"/>
    </source>
</evidence>
<gene>
    <name evidence="5" type="ORF">SAMN06265379_102113</name>
</gene>
<dbReference type="SUPFAM" id="SSF52402">
    <property type="entry name" value="Adenine nucleotide alpha hydrolases-like"/>
    <property type="match status" value="1"/>
</dbReference>
<dbReference type="PIRSF" id="PIRSF000090">
    <property type="entry name" value="Beta-ETF"/>
    <property type="match status" value="1"/>
</dbReference>
<dbReference type="PANTHER" id="PTHR21294">
    <property type="entry name" value="ELECTRON TRANSFER FLAVOPROTEIN BETA-SUBUNIT"/>
    <property type="match status" value="1"/>
</dbReference>
<dbReference type="EMBL" id="FXTB01000002">
    <property type="protein sequence ID" value="SMO51125.1"/>
    <property type="molecule type" value="Genomic_DNA"/>
</dbReference>
<dbReference type="InterPro" id="IPR012255">
    <property type="entry name" value="ETF_b"/>
</dbReference>
<dbReference type="AlphaFoldDB" id="A0A521BVK8"/>
<dbReference type="InterPro" id="IPR014729">
    <property type="entry name" value="Rossmann-like_a/b/a_fold"/>
</dbReference>
<evidence type="ECO:0000259" key="4">
    <source>
        <dbReference type="SMART" id="SM00893"/>
    </source>
</evidence>
<reference evidence="5 6" key="1">
    <citation type="submission" date="2017-05" db="EMBL/GenBank/DDBJ databases">
        <authorList>
            <person name="Varghese N."/>
            <person name="Submissions S."/>
        </authorList>
    </citation>
    <scope>NUCLEOTIDE SEQUENCE [LARGE SCALE GENOMIC DNA]</scope>
    <source>
        <strain evidence="5 6">DSM 27040</strain>
    </source>
</reference>
<dbReference type="OrthoDB" id="9804960at2"/>
<organism evidence="5 6">
    <name type="scientific">Saccharicrinis carchari</name>
    <dbReference type="NCBI Taxonomy" id="1168039"/>
    <lineage>
        <taxon>Bacteria</taxon>
        <taxon>Pseudomonadati</taxon>
        <taxon>Bacteroidota</taxon>
        <taxon>Bacteroidia</taxon>
        <taxon>Marinilabiliales</taxon>
        <taxon>Marinilabiliaceae</taxon>
        <taxon>Saccharicrinis</taxon>
    </lineage>
</organism>
<dbReference type="GO" id="GO:0009055">
    <property type="term" value="F:electron transfer activity"/>
    <property type="evidence" value="ECO:0007669"/>
    <property type="project" value="InterPro"/>
</dbReference>
<dbReference type="SMART" id="SM00893">
    <property type="entry name" value="ETF"/>
    <property type="match status" value="1"/>
</dbReference>